<dbReference type="RefSeq" id="WP_046565373.1">
    <property type="nucleotide sequence ID" value="NZ_CP010025.1"/>
</dbReference>
<dbReference type="AlphaFoldDB" id="A0AAP5QJ72"/>
<dbReference type="Proteomes" id="UP000032614">
    <property type="component" value="Chromosome 3"/>
</dbReference>
<evidence type="ECO:0000313" key="3">
    <source>
        <dbReference type="Proteomes" id="UP000032614"/>
    </source>
</evidence>
<dbReference type="EMBL" id="CP010025">
    <property type="protein sequence ID" value="AJZ56903.1"/>
    <property type="molecule type" value="Genomic_DNA"/>
</dbReference>
<evidence type="ECO:0000313" key="2">
    <source>
        <dbReference type="EMBL" id="MDT8843244.1"/>
    </source>
</evidence>
<dbReference type="Proteomes" id="UP001246473">
    <property type="component" value="Unassembled WGS sequence"/>
</dbReference>
<reference evidence="1 3" key="1">
    <citation type="journal article" date="2015" name="Genome Announc.">
        <title>Complete genome sequences for 59 burkholderia isolates, both pathogenic and near neighbor.</title>
        <authorList>
            <person name="Johnson S.L."/>
            <person name="Bishop-Lilly K.A."/>
            <person name="Ladner J.T."/>
            <person name="Daligault H.E."/>
            <person name="Davenport K.W."/>
            <person name="Jaissle J."/>
            <person name="Frey K.G."/>
            <person name="Koroleva G.I."/>
            <person name="Bruce D.C."/>
            <person name="Coyne S.R."/>
            <person name="Broomall S.M."/>
            <person name="Li P.E."/>
            <person name="Teshima H."/>
            <person name="Gibbons H.S."/>
            <person name="Palacios G.F."/>
            <person name="Rosenzweig C.N."/>
            <person name="Redden C.L."/>
            <person name="Xu Y."/>
            <person name="Minogue T.D."/>
            <person name="Chain P.S."/>
        </authorList>
    </citation>
    <scope>NUCLEOTIDE SEQUENCE [LARGE SCALE GENOMIC DNA]</scope>
    <source>
        <strain evidence="1 3">ATCC BAA-463</strain>
    </source>
</reference>
<organism evidence="2 4">
    <name type="scientific">Paraburkholderia fungorum</name>
    <dbReference type="NCBI Taxonomy" id="134537"/>
    <lineage>
        <taxon>Bacteria</taxon>
        <taxon>Pseudomonadati</taxon>
        <taxon>Pseudomonadota</taxon>
        <taxon>Betaproteobacteria</taxon>
        <taxon>Burkholderiales</taxon>
        <taxon>Burkholderiaceae</taxon>
        <taxon>Paraburkholderia</taxon>
    </lineage>
</organism>
<name>A0AAP5QJ72_9BURK</name>
<protein>
    <submittedName>
        <fullName evidence="2">Uncharacterized protein</fullName>
    </submittedName>
</protein>
<sequence>MLVTDTSWAESHPVRKAIAQPYQVWRCVGWTDEVLNFLVVSAHNVSHGIDLPDGWLIGGPDALMELAAQIEPASFSVYVLDLVAENGPARLRQVTGIWREKEPVETILRLWYSTDGGEMRPCSRADRHIQPPDDLVCTLVFGEVAAAPASH</sequence>
<accession>A0AAP5QJ72</accession>
<gene>
    <name evidence="1" type="ORF">OI25_7791</name>
    <name evidence="2" type="ORF">ParKJ_38070</name>
</gene>
<proteinExistence type="predicted"/>
<evidence type="ECO:0000313" key="1">
    <source>
        <dbReference type="EMBL" id="AJZ56903.1"/>
    </source>
</evidence>
<dbReference type="KEGG" id="bfn:OI25_7791"/>
<dbReference type="EMBL" id="JANSLM010000023">
    <property type="protein sequence ID" value="MDT8843244.1"/>
    <property type="molecule type" value="Genomic_DNA"/>
</dbReference>
<reference evidence="2" key="2">
    <citation type="submission" date="2022-08" db="EMBL/GenBank/DDBJ databases">
        <authorList>
            <person name="Kim S.-J."/>
        </authorList>
    </citation>
    <scope>NUCLEOTIDE SEQUENCE</scope>
    <source>
        <strain evidence="2">KJ</strain>
    </source>
</reference>
<dbReference type="GeneID" id="66514027"/>
<evidence type="ECO:0000313" key="4">
    <source>
        <dbReference type="Proteomes" id="UP001246473"/>
    </source>
</evidence>